<comment type="similarity">
    <text evidence="1">Belongs to the type-I restriction system S methylase family.</text>
</comment>
<dbReference type="CDD" id="cd17291">
    <property type="entry name" value="RMtype1_S_MgeORF438P-TRD-CR_like"/>
    <property type="match status" value="1"/>
</dbReference>
<sequence>MQIKELLEFLKYEEVEFKPLGEVCEVLKGQQLNKTELLESGKFPVMNGGINPSGFWNESNFKANRITISQGGASAGYVNFILTPFWAGAHCYVIENEHRSILYKFLYYILKTKQTFLMTSQYGAGIPALSKDKITSLPIPIPPLEVQNKIVEILDTFTQLQAELQAELQA</sequence>
<dbReference type="RefSeq" id="WP_147289236.1">
    <property type="nucleotide sequence ID" value="NZ_NXLW01000041.1"/>
</dbReference>
<dbReference type="PANTHER" id="PTHR43140:SF1">
    <property type="entry name" value="TYPE I RESTRICTION ENZYME ECOKI SPECIFICITY SUBUNIT"/>
    <property type="match status" value="1"/>
</dbReference>
<dbReference type="GO" id="GO:0003677">
    <property type="term" value="F:DNA binding"/>
    <property type="evidence" value="ECO:0007669"/>
    <property type="project" value="UniProtKB-KW"/>
</dbReference>
<keyword evidence="5" id="KW-0255">Endonuclease</keyword>
<organism evidence="5 6">
    <name type="scientific">Helicobacter aurati</name>
    <dbReference type="NCBI Taxonomy" id="137778"/>
    <lineage>
        <taxon>Bacteria</taxon>
        <taxon>Pseudomonadati</taxon>
        <taxon>Campylobacterota</taxon>
        <taxon>Epsilonproteobacteria</taxon>
        <taxon>Campylobacterales</taxon>
        <taxon>Helicobacteraceae</taxon>
        <taxon>Helicobacter</taxon>
    </lineage>
</organism>
<dbReference type="InterPro" id="IPR000055">
    <property type="entry name" value="Restrct_endonuc_typeI_TRD"/>
</dbReference>
<dbReference type="GO" id="GO:0004519">
    <property type="term" value="F:endonuclease activity"/>
    <property type="evidence" value="ECO:0007669"/>
    <property type="project" value="UniProtKB-KW"/>
</dbReference>
<dbReference type="GO" id="GO:0009307">
    <property type="term" value="P:DNA restriction-modification system"/>
    <property type="evidence" value="ECO:0007669"/>
    <property type="project" value="UniProtKB-KW"/>
</dbReference>
<keyword evidence="3" id="KW-0238">DNA-binding</keyword>
<gene>
    <name evidence="5" type="ORF">CQA66_09075</name>
</gene>
<dbReference type="Gene3D" id="3.90.220.20">
    <property type="entry name" value="DNA methylase specificity domains"/>
    <property type="match status" value="1"/>
</dbReference>
<evidence type="ECO:0000313" key="5">
    <source>
        <dbReference type="EMBL" id="RDU69008.1"/>
    </source>
</evidence>
<dbReference type="Proteomes" id="UP000256424">
    <property type="component" value="Unassembled WGS sequence"/>
</dbReference>
<dbReference type="EMBL" id="NXLW01000041">
    <property type="protein sequence ID" value="RDU69008.1"/>
    <property type="molecule type" value="Genomic_DNA"/>
</dbReference>
<dbReference type="Pfam" id="PF01420">
    <property type="entry name" value="Methylase_S"/>
    <property type="match status" value="1"/>
</dbReference>
<dbReference type="PANTHER" id="PTHR43140">
    <property type="entry name" value="TYPE-1 RESTRICTION ENZYME ECOKI SPECIFICITY PROTEIN"/>
    <property type="match status" value="1"/>
</dbReference>
<dbReference type="AlphaFoldDB" id="A0A3D8IUR2"/>
<feature type="domain" description="Type I restriction modification DNA specificity" evidence="4">
    <location>
        <begin position="13"/>
        <end position="168"/>
    </location>
</feature>
<accession>A0A3D8IUR2</accession>
<dbReference type="InterPro" id="IPR051212">
    <property type="entry name" value="Type-I_RE_S_subunit"/>
</dbReference>
<comment type="caution">
    <text evidence="5">The sequence shown here is derived from an EMBL/GenBank/DDBJ whole genome shotgun (WGS) entry which is preliminary data.</text>
</comment>
<evidence type="ECO:0000256" key="3">
    <source>
        <dbReference type="ARBA" id="ARBA00023125"/>
    </source>
</evidence>
<evidence type="ECO:0000313" key="6">
    <source>
        <dbReference type="Proteomes" id="UP000256424"/>
    </source>
</evidence>
<evidence type="ECO:0000256" key="1">
    <source>
        <dbReference type="ARBA" id="ARBA00010923"/>
    </source>
</evidence>
<keyword evidence="5" id="KW-0378">Hydrolase</keyword>
<name>A0A3D8IUR2_9HELI</name>
<protein>
    <submittedName>
        <fullName evidence="5">Restriction endonuclease subunit S</fullName>
    </submittedName>
</protein>
<evidence type="ECO:0000259" key="4">
    <source>
        <dbReference type="Pfam" id="PF01420"/>
    </source>
</evidence>
<evidence type="ECO:0000256" key="2">
    <source>
        <dbReference type="ARBA" id="ARBA00022747"/>
    </source>
</evidence>
<reference evidence="5 6" key="1">
    <citation type="submission" date="2018-04" db="EMBL/GenBank/DDBJ databases">
        <title>Novel Campyloabacter and Helicobacter Species and Strains.</title>
        <authorList>
            <person name="Mannion A.J."/>
            <person name="Shen Z."/>
            <person name="Fox J.G."/>
        </authorList>
    </citation>
    <scope>NUCLEOTIDE SEQUENCE [LARGE SCALE GENOMIC DNA]</scope>
    <source>
        <strain evidence="5 6">MIT 97-5075</strain>
    </source>
</reference>
<keyword evidence="2" id="KW-0680">Restriction system</keyword>
<keyword evidence="5" id="KW-0540">Nuclease</keyword>
<proteinExistence type="inferred from homology"/>
<dbReference type="SUPFAM" id="SSF116734">
    <property type="entry name" value="DNA methylase specificity domain"/>
    <property type="match status" value="1"/>
</dbReference>
<feature type="non-terminal residue" evidence="5">
    <location>
        <position position="170"/>
    </location>
</feature>
<keyword evidence="6" id="KW-1185">Reference proteome</keyword>
<dbReference type="InterPro" id="IPR044946">
    <property type="entry name" value="Restrct_endonuc_typeI_TRD_sf"/>
</dbReference>